<dbReference type="Gene3D" id="2.60.40.1180">
    <property type="entry name" value="Golgi alpha-mannosidase II"/>
    <property type="match status" value="1"/>
</dbReference>
<evidence type="ECO:0000256" key="1">
    <source>
        <dbReference type="ARBA" id="ARBA00001255"/>
    </source>
</evidence>
<dbReference type="InterPro" id="IPR050985">
    <property type="entry name" value="Alpha-glycosidase_related"/>
</dbReference>
<dbReference type="PROSITE" id="PS00512">
    <property type="entry name" value="ALPHA_GALACTOSIDASE"/>
    <property type="match status" value="1"/>
</dbReference>
<dbReference type="PRINTS" id="PR00743">
    <property type="entry name" value="GLHYDRLASE36"/>
</dbReference>
<dbReference type="InterPro" id="IPR000111">
    <property type="entry name" value="Glyco_hydro_27/36_CS"/>
</dbReference>
<dbReference type="Proteomes" id="UP001158045">
    <property type="component" value="Unassembled WGS sequence"/>
</dbReference>
<dbReference type="InterPro" id="IPR013780">
    <property type="entry name" value="Glyco_hydro_b"/>
</dbReference>
<proteinExistence type="predicted"/>
<sequence length="788" mass="90005">MIYIDRPDSKQPLFHVQTQNVSYIMTVLPNGKLVNLHYGKKVSHTPYLGDLFQNYDMQVGSSTLYEQGSNLTLDTLLLESSCFGKGDYRVPSIYLSWEDGARTSDFVYESFLLHEGKVSPKGLPSVRDENLQCDTLEIILKERVKSVTLHLFYTPIDDAGTICRFSRLINHSEEVIQIHNMQSINMDFSHSDFEQISLDGMWIRERQMHRQAVRKGIYTIDSKKGVSGANHNPMIALVSPETDATRGDAYGFALMYSGNFCGKVEVSPYEMTRVQLGISDFEFKWNLSPGEAFDTPEAVCVFASNGLNGLSQNFHQLINAHVVSPHWQYKERPILINNWEATYFDFDQKKLVALAKEAKHMGMELFVLDDGWFKGRNDDTTSLGDWTEDAKKLPNGLKGLSKKIKAMGLDFGIWVEPEMVSENSELYKEHPDWAIKLNDRKPSYGRNQLILDFTNPDVIENIYEQLNYVFKQGNVDYVKWDMNRNFTDVYSNYLPKEDQMSLNHRYTLGLYALLERLCNAFPNILFESCSSGGNRYDLGMLYYMPQTWTSDNTDAVERIDIQFGTSLVFPPSTMGAHVSGRPSHQVLRTTPIETRFNVAAFGLLGYELDLTKLSSFDKKVIAKQVSFYKKHRKILQFGTFYRHTAEITEKPTVWSVVDETKNQFVIGYYQKLHRPCPPLETIKVMGIDEDAVYEVQSRTQYHNIAGFGELINPFLPINLKDGGILQSIINNRYLYALEKQSFLQQGDTLANVGLKLYAQFAGTGISDKTRNVGDFGSRLYVGSRRIDL</sequence>
<dbReference type="Pfam" id="PF02065">
    <property type="entry name" value="Melibiase"/>
    <property type="match status" value="1"/>
</dbReference>
<dbReference type="EC" id="3.2.1.22" evidence="2"/>
<dbReference type="PANTHER" id="PTHR43053:SF3">
    <property type="entry name" value="ALPHA-GALACTOSIDASE C-RELATED"/>
    <property type="match status" value="1"/>
</dbReference>
<evidence type="ECO:0000259" key="6">
    <source>
        <dbReference type="Pfam" id="PF16875"/>
    </source>
</evidence>
<comment type="catalytic activity">
    <reaction evidence="1">
        <text>Hydrolysis of terminal, non-reducing alpha-D-galactose residues in alpha-D-galactosides, including galactose oligosaccharides, galactomannans and galactolipids.</text>
        <dbReference type="EC" id="3.2.1.22"/>
    </reaction>
</comment>
<dbReference type="Gene3D" id="2.70.98.60">
    <property type="entry name" value="alpha-galactosidase from lactobacil brevis"/>
    <property type="match status" value="1"/>
</dbReference>
<accession>A0ABT6NBJ0</accession>
<dbReference type="CDD" id="cd14791">
    <property type="entry name" value="GH36"/>
    <property type="match status" value="1"/>
</dbReference>
<dbReference type="EMBL" id="JARYZI010000003">
    <property type="protein sequence ID" value="MDH8677769.1"/>
    <property type="molecule type" value="Genomic_DNA"/>
</dbReference>
<dbReference type="PIRSF" id="PIRSF005536">
    <property type="entry name" value="Agal"/>
    <property type="match status" value="1"/>
</dbReference>
<dbReference type="Gene3D" id="3.20.20.70">
    <property type="entry name" value="Aldolase class I"/>
    <property type="match status" value="1"/>
</dbReference>
<keyword evidence="3 7" id="KW-0378">Hydrolase</keyword>
<dbReference type="PANTHER" id="PTHR43053">
    <property type="entry name" value="GLYCOSIDASE FAMILY 31"/>
    <property type="match status" value="1"/>
</dbReference>
<feature type="domain" description="Glycosyl hydrolase family 36 N-terminal" evidence="6">
    <location>
        <begin position="31"/>
        <end position="287"/>
    </location>
</feature>
<reference evidence="7 8" key="1">
    <citation type="submission" date="2023-04" db="EMBL/GenBank/DDBJ databases">
        <title>Fusibacter bizertensis strain WBS, isolated from littoral bottom sediments of the Arctic seas - biochemical and genomic analysis.</title>
        <authorList>
            <person name="Brioukhanov A.L."/>
        </authorList>
    </citation>
    <scope>NUCLEOTIDE SEQUENCE [LARGE SCALE GENOMIC DNA]</scope>
    <source>
        <strain evidence="7 8">WBS</strain>
    </source>
</reference>
<keyword evidence="8" id="KW-1185">Reference proteome</keyword>
<dbReference type="InterPro" id="IPR031705">
    <property type="entry name" value="Glyco_hydro_36_C"/>
</dbReference>
<dbReference type="InterPro" id="IPR031704">
    <property type="entry name" value="Glyco_hydro_36_N"/>
</dbReference>
<evidence type="ECO:0000313" key="7">
    <source>
        <dbReference type="EMBL" id="MDH8677769.1"/>
    </source>
</evidence>
<name>A0ABT6NBJ0_9FIRM</name>
<organism evidence="7 8">
    <name type="scientific">Fusibacter bizertensis</name>
    <dbReference type="NCBI Taxonomy" id="1488331"/>
    <lineage>
        <taxon>Bacteria</taxon>
        <taxon>Bacillati</taxon>
        <taxon>Bacillota</taxon>
        <taxon>Clostridia</taxon>
        <taxon>Eubacteriales</taxon>
        <taxon>Eubacteriales Family XII. Incertae Sedis</taxon>
        <taxon>Fusibacter</taxon>
    </lineage>
</organism>
<dbReference type="RefSeq" id="WP_281093591.1">
    <property type="nucleotide sequence ID" value="NZ_JARYZI010000003.1"/>
</dbReference>
<keyword evidence="4 7" id="KW-0326">Glycosidase</keyword>
<dbReference type="InterPro" id="IPR013785">
    <property type="entry name" value="Aldolase_TIM"/>
</dbReference>
<dbReference type="InterPro" id="IPR017853">
    <property type="entry name" value="GH"/>
</dbReference>
<evidence type="ECO:0000313" key="8">
    <source>
        <dbReference type="Proteomes" id="UP001158045"/>
    </source>
</evidence>
<dbReference type="InterPro" id="IPR038417">
    <property type="entry name" value="Alpga-gal_N_sf"/>
</dbReference>
<feature type="domain" description="Glycosyl hydrolase family 36 C-terminal" evidence="5">
    <location>
        <begin position="652"/>
        <end position="780"/>
    </location>
</feature>
<evidence type="ECO:0000256" key="3">
    <source>
        <dbReference type="ARBA" id="ARBA00022801"/>
    </source>
</evidence>
<evidence type="ECO:0000256" key="4">
    <source>
        <dbReference type="ARBA" id="ARBA00023295"/>
    </source>
</evidence>
<comment type="caution">
    <text evidence="7">The sequence shown here is derived from an EMBL/GenBank/DDBJ whole genome shotgun (WGS) entry which is preliminary data.</text>
</comment>
<dbReference type="Pfam" id="PF16874">
    <property type="entry name" value="Glyco_hydro_36C"/>
    <property type="match status" value="1"/>
</dbReference>
<dbReference type="GO" id="GO:0004557">
    <property type="term" value="F:alpha-galactosidase activity"/>
    <property type="evidence" value="ECO:0007669"/>
    <property type="project" value="UniProtKB-EC"/>
</dbReference>
<dbReference type="SUPFAM" id="SSF51445">
    <property type="entry name" value="(Trans)glycosidases"/>
    <property type="match status" value="1"/>
</dbReference>
<protein>
    <recommendedName>
        <fullName evidence="2">alpha-galactosidase</fullName>
        <ecNumber evidence="2">3.2.1.22</ecNumber>
    </recommendedName>
</protein>
<dbReference type="InterPro" id="IPR002252">
    <property type="entry name" value="Glyco_hydro_36"/>
</dbReference>
<evidence type="ECO:0000259" key="5">
    <source>
        <dbReference type="Pfam" id="PF16874"/>
    </source>
</evidence>
<evidence type="ECO:0000256" key="2">
    <source>
        <dbReference type="ARBA" id="ARBA00012755"/>
    </source>
</evidence>
<gene>
    <name evidence="7" type="ORF">QE109_06400</name>
</gene>
<dbReference type="Pfam" id="PF16875">
    <property type="entry name" value="Glyco_hydro_36N"/>
    <property type="match status" value="1"/>
</dbReference>